<feature type="domain" description="Nudix hydrolase" evidence="3">
    <location>
        <begin position="1"/>
        <end position="152"/>
    </location>
</feature>
<dbReference type="InterPro" id="IPR000086">
    <property type="entry name" value="NUDIX_hydrolase_dom"/>
</dbReference>
<dbReference type="CDD" id="cd04663">
    <property type="entry name" value="NUDIX_Hydrolase"/>
    <property type="match status" value="1"/>
</dbReference>
<evidence type="ECO:0000256" key="2">
    <source>
        <dbReference type="ARBA" id="ARBA00022801"/>
    </source>
</evidence>
<keyword evidence="2" id="KW-0378">Hydrolase</keyword>
<accession>A0A0M6YAI3</accession>
<dbReference type="InterPro" id="IPR015797">
    <property type="entry name" value="NUDIX_hydrolase-like_dom_sf"/>
</dbReference>
<evidence type="ECO:0000259" key="3">
    <source>
        <dbReference type="PROSITE" id="PS51462"/>
    </source>
</evidence>
<sequence length="167" mass="19075">MRVYHKAYVYLTCGTDLLVFDEPDTPHLGLQVPGGTIDPGESFLHGAMREFAEETGLELDVAFDHFSSQDIPFETIPPVGQYRPAPNRPLLGRHIRRNYHVRLGARPKSEWEHYEMHPSSGGEPIRYRFFWVDLFGERASDEENFFAAFGAPLDTLRKRVTRLANAA</sequence>
<dbReference type="GO" id="GO:0016787">
    <property type="term" value="F:hydrolase activity"/>
    <property type="evidence" value="ECO:0007669"/>
    <property type="project" value="UniProtKB-KW"/>
</dbReference>
<evidence type="ECO:0000256" key="1">
    <source>
        <dbReference type="ARBA" id="ARBA00001946"/>
    </source>
</evidence>
<dbReference type="Gene3D" id="3.90.79.10">
    <property type="entry name" value="Nucleoside Triphosphate Pyrophosphohydrolase"/>
    <property type="match status" value="1"/>
</dbReference>
<proteinExistence type="predicted"/>
<dbReference type="SUPFAM" id="SSF55811">
    <property type="entry name" value="Nudix"/>
    <property type="match status" value="1"/>
</dbReference>
<keyword evidence="5" id="KW-1185">Reference proteome</keyword>
<dbReference type="PROSITE" id="PS51462">
    <property type="entry name" value="NUDIX"/>
    <property type="match status" value="1"/>
</dbReference>
<dbReference type="Pfam" id="PF00293">
    <property type="entry name" value="NUDIX"/>
    <property type="match status" value="1"/>
</dbReference>
<comment type="cofactor">
    <cofactor evidence="1">
        <name>Mg(2+)</name>
        <dbReference type="ChEBI" id="CHEBI:18420"/>
    </cofactor>
</comment>
<evidence type="ECO:0000313" key="4">
    <source>
        <dbReference type="EMBL" id="CTQ46021.1"/>
    </source>
</evidence>
<dbReference type="RefSeq" id="WP_055659700.1">
    <property type="nucleotide sequence ID" value="NZ_CXST01000003.1"/>
</dbReference>
<reference evidence="5" key="1">
    <citation type="submission" date="2015-07" db="EMBL/GenBank/DDBJ databases">
        <authorList>
            <person name="Rodrigo-Torres Lidia"/>
            <person name="Arahal R.David."/>
        </authorList>
    </citation>
    <scope>NUCLEOTIDE SEQUENCE [LARGE SCALE GENOMIC DNA]</scope>
    <source>
        <strain evidence="5">CECT 4801</strain>
    </source>
</reference>
<dbReference type="AlphaFoldDB" id="A0A0M6YAI3"/>
<dbReference type="InterPro" id="IPR020084">
    <property type="entry name" value="NUDIX_hydrolase_CS"/>
</dbReference>
<evidence type="ECO:0000313" key="5">
    <source>
        <dbReference type="Proteomes" id="UP000048926"/>
    </source>
</evidence>
<dbReference type="Proteomes" id="UP000048926">
    <property type="component" value="Unassembled WGS sequence"/>
</dbReference>
<protein>
    <submittedName>
        <fullName evidence="4">NUDIX domain protein</fullName>
    </submittedName>
</protein>
<name>A0A0M6YAI3_9HYPH</name>
<dbReference type="OrthoDB" id="7914739at2"/>
<organism evidence="4 5">
    <name type="scientific">Roseibium aggregatum</name>
    <dbReference type="NCBI Taxonomy" id="187304"/>
    <lineage>
        <taxon>Bacteria</taxon>
        <taxon>Pseudomonadati</taxon>
        <taxon>Pseudomonadota</taxon>
        <taxon>Alphaproteobacteria</taxon>
        <taxon>Hyphomicrobiales</taxon>
        <taxon>Stappiaceae</taxon>
        <taxon>Roseibium</taxon>
    </lineage>
</organism>
<dbReference type="EMBL" id="CXST01000003">
    <property type="protein sequence ID" value="CTQ46021.1"/>
    <property type="molecule type" value="Genomic_DNA"/>
</dbReference>
<gene>
    <name evidence="4" type="ORF">LAL4801_04477</name>
</gene>
<dbReference type="STRING" id="187304.B0E33_14505"/>
<dbReference type="PROSITE" id="PS00893">
    <property type="entry name" value="NUDIX_BOX"/>
    <property type="match status" value="1"/>
</dbReference>